<dbReference type="Gramene" id="TRITD3Bv1G255840.1">
    <property type="protein sequence ID" value="TRITD3Bv1G255840.1"/>
    <property type="gene ID" value="TRITD3Bv1G255840"/>
</dbReference>
<sequence length="88" mass="9529">MPYEFVPAVRDLGASNNVLLLSCVLTDETATLNVFESKLDVLLEPFSMDNIVLSALRAFVTLTPLSIRDVIELVIGNLTSGKCSVSDL</sequence>
<accession>A0A9R1QXY0</accession>
<evidence type="ECO:0000313" key="3">
    <source>
        <dbReference type="Proteomes" id="UP000324705"/>
    </source>
</evidence>
<dbReference type="Proteomes" id="UP000324705">
    <property type="component" value="Chromosome 3B"/>
</dbReference>
<evidence type="ECO:0000313" key="2">
    <source>
        <dbReference type="EMBL" id="VAH99447.1"/>
    </source>
</evidence>
<organism evidence="1 3">
    <name type="scientific">Triticum turgidum subsp. durum</name>
    <name type="common">Durum wheat</name>
    <name type="synonym">Triticum durum</name>
    <dbReference type="NCBI Taxonomy" id="4567"/>
    <lineage>
        <taxon>Eukaryota</taxon>
        <taxon>Viridiplantae</taxon>
        <taxon>Streptophyta</taxon>
        <taxon>Embryophyta</taxon>
        <taxon>Tracheophyta</taxon>
        <taxon>Spermatophyta</taxon>
        <taxon>Magnoliopsida</taxon>
        <taxon>Liliopsida</taxon>
        <taxon>Poales</taxon>
        <taxon>Poaceae</taxon>
        <taxon>BOP clade</taxon>
        <taxon>Pooideae</taxon>
        <taxon>Triticodae</taxon>
        <taxon>Triticeae</taxon>
        <taxon>Triticinae</taxon>
        <taxon>Triticum</taxon>
    </lineage>
</organism>
<keyword evidence="3" id="KW-1185">Reference proteome</keyword>
<reference evidence="1 3" key="1">
    <citation type="submission" date="2017-09" db="EMBL/GenBank/DDBJ databases">
        <authorList>
            <consortium name="International Durum Wheat Genome Sequencing Consortium (IDWGSC)"/>
            <person name="Milanesi L."/>
        </authorList>
    </citation>
    <scope>NUCLEOTIDE SEQUENCE [LARGE SCALE GENOMIC DNA]</scope>
    <source>
        <strain evidence="3">cv. Svevo</strain>
    </source>
</reference>
<evidence type="ECO:0000313" key="1">
    <source>
        <dbReference type="EMBL" id="VAH84819.1"/>
    </source>
</evidence>
<dbReference type="Gramene" id="TRITD4Av1G256030.1">
    <property type="protein sequence ID" value="TRITD4Av1G256030.1"/>
    <property type="gene ID" value="TRITD4Av1G256030"/>
</dbReference>
<dbReference type="Proteomes" id="UP000324705">
    <property type="component" value="Chromosome 4A"/>
</dbReference>
<proteinExistence type="predicted"/>
<protein>
    <submittedName>
        <fullName evidence="1 2">Uncharacterized protein</fullName>
    </submittedName>
</protein>
<dbReference type="EMBL" id="LT934117">
    <property type="protein sequence ID" value="VAH99447.1"/>
    <property type="molecule type" value="Genomic_DNA"/>
</dbReference>
<dbReference type="EMBL" id="LT934116">
    <property type="protein sequence ID" value="VAH84819.1"/>
    <property type="molecule type" value="Genomic_DNA"/>
</dbReference>
<name>A0A9R1QXY0_TRITD</name>
<gene>
    <name evidence="1" type="ORF">TRITD_3Bv1G255840</name>
    <name evidence="2" type="ORF">TRITD_4Av1G256030</name>
</gene>
<dbReference type="AlphaFoldDB" id="A0A9R1QXY0"/>